<reference evidence="1 2" key="1">
    <citation type="submission" date="2019-10" db="EMBL/GenBank/DDBJ databases">
        <title>Gracilibacillus salitolerans sp. nov., a moderate halophile isolated from a saline soil in northwest China.</title>
        <authorList>
            <person name="Gan L."/>
        </authorList>
    </citation>
    <scope>NUCLEOTIDE SEQUENCE [LARGE SCALE GENOMIC DNA]</scope>
    <source>
        <strain evidence="1 2">TP2-8</strain>
    </source>
</reference>
<dbReference type="AlphaFoldDB" id="A0A6N7QUC1"/>
<name>A0A6N7QUC1_9BACI</name>
<keyword evidence="2" id="KW-1185">Reference proteome</keyword>
<gene>
    <name evidence="1" type="ORF">GH885_02075</name>
</gene>
<proteinExistence type="predicted"/>
<evidence type="ECO:0000313" key="2">
    <source>
        <dbReference type="Proteomes" id="UP000435187"/>
    </source>
</evidence>
<organism evidence="1 2">
    <name type="scientific">Gracilibacillus thailandensis</name>
    <dbReference type="NCBI Taxonomy" id="563735"/>
    <lineage>
        <taxon>Bacteria</taxon>
        <taxon>Bacillati</taxon>
        <taxon>Bacillota</taxon>
        <taxon>Bacilli</taxon>
        <taxon>Bacillales</taxon>
        <taxon>Bacillaceae</taxon>
        <taxon>Gracilibacillus</taxon>
    </lineage>
</organism>
<dbReference type="RefSeq" id="WP_153834000.1">
    <property type="nucleotide sequence ID" value="NZ_JBHUMW010000105.1"/>
</dbReference>
<dbReference type="Proteomes" id="UP000435187">
    <property type="component" value="Unassembled WGS sequence"/>
</dbReference>
<protein>
    <submittedName>
        <fullName evidence="1">Uncharacterized protein</fullName>
    </submittedName>
</protein>
<evidence type="ECO:0000313" key="1">
    <source>
        <dbReference type="EMBL" id="MRI65134.1"/>
    </source>
</evidence>
<accession>A0A6N7QUC1</accession>
<comment type="caution">
    <text evidence="1">The sequence shown here is derived from an EMBL/GenBank/DDBJ whole genome shotgun (WGS) entry which is preliminary data.</text>
</comment>
<dbReference type="EMBL" id="WJEE01000002">
    <property type="protein sequence ID" value="MRI65134.1"/>
    <property type="molecule type" value="Genomic_DNA"/>
</dbReference>
<sequence>MFIEITDTQGGFTTSININHIVSILKSNDNCRIDTAVHNFGQQIIVQESYEEVKEKIAEASRPSIDPDDLPF</sequence>